<dbReference type="Pfam" id="PF12833">
    <property type="entry name" value="HTH_18"/>
    <property type="match status" value="1"/>
</dbReference>
<dbReference type="PROSITE" id="PS00041">
    <property type="entry name" value="HTH_ARAC_FAMILY_1"/>
    <property type="match status" value="1"/>
</dbReference>
<evidence type="ECO:0000256" key="6">
    <source>
        <dbReference type="ARBA" id="ARBA00023125"/>
    </source>
</evidence>
<accession>A0A3G3K1L6</accession>
<evidence type="ECO:0000256" key="3">
    <source>
        <dbReference type="ARBA" id="ARBA00022553"/>
    </source>
</evidence>
<dbReference type="InterPro" id="IPR009057">
    <property type="entry name" value="Homeodomain-like_sf"/>
</dbReference>
<keyword evidence="12" id="KW-1185">Reference proteome</keyword>
<dbReference type="Pfam" id="PF00072">
    <property type="entry name" value="Response_reg"/>
    <property type="match status" value="1"/>
</dbReference>
<dbReference type="AlphaFoldDB" id="A0A3G3K1L6"/>
<dbReference type="InterPro" id="IPR011006">
    <property type="entry name" value="CheY-like_superfamily"/>
</dbReference>
<dbReference type="GO" id="GO:0043565">
    <property type="term" value="F:sequence-specific DNA binding"/>
    <property type="evidence" value="ECO:0007669"/>
    <property type="project" value="InterPro"/>
</dbReference>
<feature type="domain" description="Response regulatory" evidence="10">
    <location>
        <begin position="3"/>
        <end position="121"/>
    </location>
</feature>
<feature type="domain" description="HTH araC/xylS-type" evidence="9">
    <location>
        <begin position="425"/>
        <end position="523"/>
    </location>
</feature>
<dbReference type="SMART" id="SM00342">
    <property type="entry name" value="HTH_ARAC"/>
    <property type="match status" value="1"/>
</dbReference>
<evidence type="ECO:0000256" key="4">
    <source>
        <dbReference type="ARBA" id="ARBA00023012"/>
    </source>
</evidence>
<dbReference type="InterPro" id="IPR018062">
    <property type="entry name" value="HTH_AraC-typ_CS"/>
</dbReference>
<name>A0A3G3K1L6_9BACL</name>
<comment type="subcellular location">
    <subcellularLocation>
        <location evidence="1">Cytoplasm</location>
    </subcellularLocation>
</comment>
<organism evidence="11 12">
    <name type="scientific">Cohnella candidum</name>
    <dbReference type="NCBI Taxonomy" id="2674991"/>
    <lineage>
        <taxon>Bacteria</taxon>
        <taxon>Bacillati</taxon>
        <taxon>Bacillota</taxon>
        <taxon>Bacilli</taxon>
        <taxon>Bacillales</taxon>
        <taxon>Paenibacillaceae</taxon>
        <taxon>Cohnella</taxon>
    </lineage>
</organism>
<dbReference type="Gene3D" id="3.40.50.2300">
    <property type="match status" value="1"/>
</dbReference>
<protein>
    <submittedName>
        <fullName evidence="11">DNA-binding response regulator</fullName>
    </submittedName>
</protein>
<dbReference type="GO" id="GO:0005737">
    <property type="term" value="C:cytoplasm"/>
    <property type="evidence" value="ECO:0007669"/>
    <property type="project" value="UniProtKB-SubCell"/>
</dbReference>
<dbReference type="PANTHER" id="PTHR42713:SF3">
    <property type="entry name" value="TRANSCRIPTIONAL REGULATORY PROTEIN HPTR"/>
    <property type="match status" value="1"/>
</dbReference>
<dbReference type="KEGG" id="coh:EAV92_15995"/>
<dbReference type="SUPFAM" id="SSF46689">
    <property type="entry name" value="Homeodomain-like"/>
    <property type="match status" value="2"/>
</dbReference>
<evidence type="ECO:0000313" key="11">
    <source>
        <dbReference type="EMBL" id="AYQ73947.1"/>
    </source>
</evidence>
<gene>
    <name evidence="11" type="ORF">EAV92_15995</name>
</gene>
<dbReference type="RefSeq" id="WP_123042031.1">
    <property type="nucleotide sequence ID" value="NZ_CP033433.1"/>
</dbReference>
<evidence type="ECO:0000256" key="1">
    <source>
        <dbReference type="ARBA" id="ARBA00004496"/>
    </source>
</evidence>
<keyword evidence="3 8" id="KW-0597">Phosphoprotein</keyword>
<keyword evidence="6 11" id="KW-0238">DNA-binding</keyword>
<dbReference type="SMART" id="SM00448">
    <property type="entry name" value="REC"/>
    <property type="match status" value="1"/>
</dbReference>
<dbReference type="InterPro" id="IPR001789">
    <property type="entry name" value="Sig_transdc_resp-reg_receiver"/>
</dbReference>
<dbReference type="PROSITE" id="PS01124">
    <property type="entry name" value="HTH_ARAC_FAMILY_2"/>
    <property type="match status" value="1"/>
</dbReference>
<dbReference type="SUPFAM" id="SSF52172">
    <property type="entry name" value="CheY-like"/>
    <property type="match status" value="1"/>
</dbReference>
<proteinExistence type="predicted"/>
<reference evidence="11 12" key="1">
    <citation type="submission" date="2018-10" db="EMBL/GenBank/DDBJ databases">
        <title>Genome Sequence of Cohnella sp.</title>
        <authorList>
            <person name="Srinivasan S."/>
            <person name="Kim M.K."/>
        </authorList>
    </citation>
    <scope>NUCLEOTIDE SEQUENCE [LARGE SCALE GENOMIC DNA]</scope>
    <source>
        <strain evidence="11 12">18JY8-7</strain>
    </source>
</reference>
<evidence type="ECO:0000256" key="2">
    <source>
        <dbReference type="ARBA" id="ARBA00022490"/>
    </source>
</evidence>
<dbReference type="PANTHER" id="PTHR42713">
    <property type="entry name" value="HISTIDINE KINASE-RELATED"/>
    <property type="match status" value="1"/>
</dbReference>
<dbReference type="InterPro" id="IPR018060">
    <property type="entry name" value="HTH_AraC"/>
</dbReference>
<evidence type="ECO:0000259" key="10">
    <source>
        <dbReference type="PROSITE" id="PS50110"/>
    </source>
</evidence>
<keyword evidence="2" id="KW-0963">Cytoplasm</keyword>
<dbReference type="CDD" id="cd17536">
    <property type="entry name" value="REC_YesN-like"/>
    <property type="match status" value="1"/>
</dbReference>
<feature type="modified residue" description="4-aspartylphosphate" evidence="8">
    <location>
        <position position="55"/>
    </location>
</feature>
<dbReference type="EMBL" id="CP033433">
    <property type="protein sequence ID" value="AYQ73947.1"/>
    <property type="molecule type" value="Genomic_DNA"/>
</dbReference>
<evidence type="ECO:0000313" key="12">
    <source>
        <dbReference type="Proteomes" id="UP000269097"/>
    </source>
</evidence>
<dbReference type="PROSITE" id="PS50110">
    <property type="entry name" value="RESPONSE_REGULATORY"/>
    <property type="match status" value="1"/>
</dbReference>
<keyword evidence="4" id="KW-0902">Two-component regulatory system</keyword>
<dbReference type="GO" id="GO:0000160">
    <property type="term" value="P:phosphorelay signal transduction system"/>
    <property type="evidence" value="ECO:0007669"/>
    <property type="project" value="UniProtKB-KW"/>
</dbReference>
<sequence>MRSVILIDDEVFARKGLCSLIPWNDHGYQIVGEASDGEEGLELIERLQPDLVITDIRMPVVDGLELIRSAKEKNLTRSKFILITGYNDFSYAQQALRFEVDDLLLKPIDEDELTETLRRVSSKWEKAAVPAENENRRALLLERLLQGKAEESTAQEAARLFGFTRDAEFRYVIVERNDASSETEEEAALALEGWKRSAADFLAALGQGDPPMPFQTHNPYAFGFLADSGRLRAYAGSWERFAEGLVRHVSKAAADSSAVPRVYLGHSVRSAKDAAMSYRSVFESLPHKFALADQTVIFSEKTGSMPLQYRDLDPKWTDVFMESLEEHDVNAAHEAVSHMFAEFRDLRFAPESIHACISRFALGVAETIGKMEGNEAEVESLLGVLHWNKRPMTLSGLRRVFEDFVRDGSDYMASLRKDKAKGGISKVKLYIETHFRENISLKSIAKQFYMNPVYLGQLFRKTYNVYFNDYLLNIRIQEAKRLLRQTDCKVYEVAAKVGFSNPDYFVTQFEKVERKTPMEYKNSLIARS</sequence>
<keyword evidence="7" id="KW-0804">Transcription</keyword>
<evidence type="ECO:0000256" key="8">
    <source>
        <dbReference type="PROSITE-ProRule" id="PRU00169"/>
    </source>
</evidence>
<dbReference type="InterPro" id="IPR051552">
    <property type="entry name" value="HptR"/>
</dbReference>
<dbReference type="GO" id="GO:0003700">
    <property type="term" value="F:DNA-binding transcription factor activity"/>
    <property type="evidence" value="ECO:0007669"/>
    <property type="project" value="InterPro"/>
</dbReference>
<evidence type="ECO:0000259" key="9">
    <source>
        <dbReference type="PROSITE" id="PS01124"/>
    </source>
</evidence>
<dbReference type="Gene3D" id="1.10.10.60">
    <property type="entry name" value="Homeodomain-like"/>
    <property type="match status" value="2"/>
</dbReference>
<dbReference type="Proteomes" id="UP000269097">
    <property type="component" value="Chromosome"/>
</dbReference>
<evidence type="ECO:0000256" key="7">
    <source>
        <dbReference type="ARBA" id="ARBA00023163"/>
    </source>
</evidence>
<keyword evidence="5" id="KW-0805">Transcription regulation</keyword>
<evidence type="ECO:0000256" key="5">
    <source>
        <dbReference type="ARBA" id="ARBA00023015"/>
    </source>
</evidence>